<dbReference type="InterPro" id="IPR031982">
    <property type="entry name" value="PilE-like"/>
</dbReference>
<evidence type="ECO:0000313" key="3">
    <source>
        <dbReference type="Proteomes" id="UP000621455"/>
    </source>
</evidence>
<name>A0ABX0N2R7_9BURK</name>
<proteinExistence type="predicted"/>
<reference evidence="2 3" key="1">
    <citation type="submission" date="2019-10" db="EMBL/GenBank/DDBJ databases">
        <title>Taxonomy of Antarctic Massilia spp.: description of Massilia rubra sp. nov., Massilia aquatica sp. nov., Massilia mucilaginosa sp. nov., Massilia frigida sp. nov. isolated from streams, lakes and regoliths.</title>
        <authorList>
            <person name="Holochova P."/>
            <person name="Sedlacek I."/>
            <person name="Kralova S."/>
            <person name="Maslanova I."/>
            <person name="Busse H.-J."/>
            <person name="Stankova E."/>
            <person name="Vrbovska V."/>
            <person name="Kovarovic V."/>
            <person name="Bartak M."/>
            <person name="Svec P."/>
            <person name="Pantucek R."/>
        </authorList>
    </citation>
    <scope>NUCLEOTIDE SEQUENCE [LARGE SCALE GENOMIC DNA]</scope>
    <source>
        <strain evidence="2 3">CCM 8695</strain>
    </source>
</reference>
<evidence type="ECO:0000256" key="1">
    <source>
        <dbReference type="SAM" id="Phobius"/>
    </source>
</evidence>
<dbReference type="Pfam" id="PF16732">
    <property type="entry name" value="ComP_DUS"/>
    <property type="match status" value="1"/>
</dbReference>
<sequence>MKHFHLNRPAAGFTLIELMITVAIVGVLSAVAFESYTKNVLKSQRSVAKGVLMQNAQFLERYNTTKGDYAGGTLSSATSPKDVAVGAVRYNITNTISADGSTFLLKATPTIKQAADECGTLTLSNTGVQGPTTPADCW</sequence>
<dbReference type="Gene3D" id="3.30.700.10">
    <property type="entry name" value="Glycoprotein, Type 4 Pilin"/>
    <property type="match status" value="1"/>
</dbReference>
<keyword evidence="1" id="KW-0472">Membrane</keyword>
<keyword evidence="1" id="KW-1133">Transmembrane helix</keyword>
<keyword evidence="1" id="KW-0812">Transmembrane</keyword>
<dbReference type="EMBL" id="WHJG01000006">
    <property type="protein sequence ID" value="NHZ79347.1"/>
    <property type="molecule type" value="Genomic_DNA"/>
</dbReference>
<dbReference type="Proteomes" id="UP000621455">
    <property type="component" value="Unassembled WGS sequence"/>
</dbReference>
<dbReference type="RefSeq" id="WP_167086296.1">
    <property type="nucleotide sequence ID" value="NZ_WHJG01000006.1"/>
</dbReference>
<organism evidence="2 3">
    <name type="scientific">Massilia frigida</name>
    <dbReference type="NCBI Taxonomy" id="2609281"/>
    <lineage>
        <taxon>Bacteria</taxon>
        <taxon>Pseudomonadati</taxon>
        <taxon>Pseudomonadota</taxon>
        <taxon>Betaproteobacteria</taxon>
        <taxon>Burkholderiales</taxon>
        <taxon>Oxalobacteraceae</taxon>
        <taxon>Telluria group</taxon>
        <taxon>Massilia</taxon>
    </lineage>
</organism>
<dbReference type="NCBIfam" id="TIGR02532">
    <property type="entry name" value="IV_pilin_GFxxxE"/>
    <property type="match status" value="1"/>
</dbReference>
<accession>A0ABX0N2R7</accession>
<feature type="transmembrane region" description="Helical" evidence="1">
    <location>
        <begin position="12"/>
        <end position="33"/>
    </location>
</feature>
<gene>
    <name evidence="2" type="ORF">F2P44_08670</name>
</gene>
<dbReference type="Pfam" id="PF07963">
    <property type="entry name" value="N_methyl"/>
    <property type="match status" value="1"/>
</dbReference>
<dbReference type="SUPFAM" id="SSF54523">
    <property type="entry name" value="Pili subunits"/>
    <property type="match status" value="1"/>
</dbReference>
<dbReference type="PROSITE" id="PS00409">
    <property type="entry name" value="PROKAR_NTER_METHYL"/>
    <property type="match status" value="1"/>
</dbReference>
<keyword evidence="3" id="KW-1185">Reference proteome</keyword>
<protein>
    <submittedName>
        <fullName evidence="2">Prepilin-type N-terminal cleavage/methylation domain-containing protein</fullName>
    </submittedName>
</protein>
<dbReference type="InterPro" id="IPR045584">
    <property type="entry name" value="Pilin-like"/>
</dbReference>
<comment type="caution">
    <text evidence="2">The sequence shown here is derived from an EMBL/GenBank/DDBJ whole genome shotgun (WGS) entry which is preliminary data.</text>
</comment>
<dbReference type="InterPro" id="IPR012902">
    <property type="entry name" value="N_methyl_site"/>
</dbReference>
<evidence type="ECO:0000313" key="2">
    <source>
        <dbReference type="EMBL" id="NHZ79347.1"/>
    </source>
</evidence>